<organism evidence="1 2">
    <name type="scientific">Robertkochia marina</name>
    <dbReference type="NCBI Taxonomy" id="1227945"/>
    <lineage>
        <taxon>Bacteria</taxon>
        <taxon>Pseudomonadati</taxon>
        <taxon>Bacteroidota</taxon>
        <taxon>Flavobacteriia</taxon>
        <taxon>Flavobacteriales</taxon>
        <taxon>Flavobacteriaceae</taxon>
        <taxon>Robertkochia</taxon>
    </lineage>
</organism>
<dbReference type="OrthoDB" id="1116641at2"/>
<evidence type="ECO:0000313" key="1">
    <source>
        <dbReference type="EMBL" id="THD67430.1"/>
    </source>
</evidence>
<dbReference type="AlphaFoldDB" id="A0A4S3LZ89"/>
<protein>
    <submittedName>
        <fullName evidence="1">Uncharacterized protein</fullName>
    </submittedName>
</protein>
<dbReference type="Proteomes" id="UP000305939">
    <property type="component" value="Unassembled WGS sequence"/>
</dbReference>
<evidence type="ECO:0000313" key="2">
    <source>
        <dbReference type="Proteomes" id="UP000305939"/>
    </source>
</evidence>
<name>A0A4S3LZ89_9FLAO</name>
<dbReference type="RefSeq" id="WP_136335636.1">
    <property type="nucleotide sequence ID" value="NZ_QXMP01000036.1"/>
</dbReference>
<comment type="caution">
    <text evidence="1">The sequence shown here is derived from an EMBL/GenBank/DDBJ whole genome shotgun (WGS) entry which is preliminary data.</text>
</comment>
<reference evidence="1 2" key="1">
    <citation type="submission" date="2019-04" db="EMBL/GenBank/DDBJ databases">
        <title>Draft genome sequence of Robertkochia marina CC-AMO-30D.</title>
        <authorList>
            <person name="Hameed A."/>
            <person name="Lin S.-Y."/>
            <person name="Shahina M."/>
            <person name="Lai W.-A."/>
            <person name="Young C.-C."/>
        </authorList>
    </citation>
    <scope>NUCLEOTIDE SEQUENCE [LARGE SCALE GENOMIC DNA]</scope>
    <source>
        <strain evidence="1 2">CC-AMO-30D</strain>
    </source>
</reference>
<gene>
    <name evidence="1" type="ORF">E7Z59_07140</name>
</gene>
<keyword evidence="2" id="KW-1185">Reference proteome</keyword>
<proteinExistence type="predicted"/>
<sequence length="197" mass="22944">MKNIVFIFIFLTISNKSALAQDLKEQPISCQMLKEMYLEDQKYRGAKLDGGSPAEVYNRILDSLKKEQESKKNSANLSNKQNDSLKLLAYTLFKREIKPRYILESNDSIRQLQIEIDIKNTTKLLKIIGEYGWPKLDDYNCKSEVIKITTMFRHAPPNYFNQIRDLIENEKSLNRIPESAYLAIDDHLKGRPGRIKK</sequence>
<accession>A0A4S3LZ89</accession>
<dbReference type="EMBL" id="SSMC01000002">
    <property type="protein sequence ID" value="THD67430.1"/>
    <property type="molecule type" value="Genomic_DNA"/>
</dbReference>